<evidence type="ECO:0008006" key="5">
    <source>
        <dbReference type="Google" id="ProtNLM"/>
    </source>
</evidence>
<dbReference type="STRING" id="404433.BTW07_01630"/>
<accession>A0A1Q8SXQ2</accession>
<reference evidence="3 4" key="1">
    <citation type="submission" date="2016-12" db="EMBL/GenBank/DDBJ databases">
        <title>Draft genome sequences of strains Salinicola socius SMB35, Salinicola sp. MH3R3-1 and Chromohalobacter sp. SMB17 from the Verkhnekamsk potash mining region of Russia.</title>
        <authorList>
            <person name="Mavrodi D.V."/>
            <person name="Olsson B.E."/>
            <person name="Korsakova E.S."/>
            <person name="Pyankova A."/>
            <person name="Mavrodi O.V."/>
            <person name="Plotnikova E.G."/>
        </authorList>
    </citation>
    <scope>NUCLEOTIDE SEQUENCE [LARGE SCALE GENOMIC DNA]</scope>
    <source>
        <strain evidence="3 4">SMB35</strain>
    </source>
</reference>
<keyword evidence="4" id="KW-1185">Reference proteome</keyword>
<dbReference type="Proteomes" id="UP000186878">
    <property type="component" value="Unassembled WGS sequence"/>
</dbReference>
<dbReference type="PROSITE" id="PS51257">
    <property type="entry name" value="PROKAR_LIPOPROTEIN"/>
    <property type="match status" value="1"/>
</dbReference>
<dbReference type="OrthoDB" id="6199301at2"/>
<proteinExistence type="predicted"/>
<dbReference type="InterPro" id="IPR010653">
    <property type="entry name" value="NlpB/DapX"/>
</dbReference>
<dbReference type="EMBL" id="MSDO01000001">
    <property type="protein sequence ID" value="OLO06218.1"/>
    <property type="molecule type" value="Genomic_DNA"/>
</dbReference>
<keyword evidence="2" id="KW-0732">Signal</keyword>
<name>A0A1Q8SXQ2_9GAMM</name>
<feature type="region of interest" description="Disordered" evidence="1">
    <location>
        <begin position="60"/>
        <end position="92"/>
    </location>
</feature>
<comment type="caution">
    <text evidence="3">The sequence shown here is derived from an EMBL/GenBank/DDBJ whole genome shotgun (WGS) entry which is preliminary data.</text>
</comment>
<organism evidence="3 4">
    <name type="scientific">Salinicola socius</name>
    <dbReference type="NCBI Taxonomy" id="404433"/>
    <lineage>
        <taxon>Bacteria</taxon>
        <taxon>Pseudomonadati</taxon>
        <taxon>Pseudomonadota</taxon>
        <taxon>Gammaproteobacteria</taxon>
        <taxon>Oceanospirillales</taxon>
        <taxon>Halomonadaceae</taxon>
        <taxon>Salinicola</taxon>
    </lineage>
</organism>
<feature type="chain" id="PRO_5012073439" description="Outer membrane protein assembly factor BamC" evidence="2">
    <location>
        <begin position="20"/>
        <end position="317"/>
    </location>
</feature>
<dbReference type="Gene3D" id="3.30.310.170">
    <property type="entry name" value="Outer membrane protein assembly factor BamC"/>
    <property type="match status" value="1"/>
</dbReference>
<evidence type="ECO:0000256" key="2">
    <source>
        <dbReference type="SAM" id="SignalP"/>
    </source>
</evidence>
<dbReference type="RefSeq" id="WP_075568387.1">
    <property type="nucleotide sequence ID" value="NZ_MSDO01000001.1"/>
</dbReference>
<gene>
    <name evidence="3" type="ORF">BTW07_01630</name>
</gene>
<feature type="signal peptide" evidence="2">
    <location>
        <begin position="1"/>
        <end position="19"/>
    </location>
</feature>
<evidence type="ECO:0000313" key="4">
    <source>
        <dbReference type="Proteomes" id="UP000186878"/>
    </source>
</evidence>
<dbReference type="Pfam" id="PF06804">
    <property type="entry name" value="Lipoprotein_18"/>
    <property type="match status" value="1"/>
</dbReference>
<evidence type="ECO:0000313" key="3">
    <source>
        <dbReference type="EMBL" id="OLO06218.1"/>
    </source>
</evidence>
<dbReference type="InterPro" id="IPR042268">
    <property type="entry name" value="BamC_C"/>
</dbReference>
<sequence>MKPILKWMPLMLCSSLALSGCGLFQDGYYYDRNDEYQNAKMTQPLDLPASRNKVRYQDSMPVPQADSDFSADDSVEEAPRPQPLASGQSDEQPYVEMRQAGSEQWLLVDAAPASVWPRLQGFAVDHGVNPTAIDAASGRIETAQGSMSLRQGLRSGTSEVRCDIGGSKPCLSSVKAYLDANHTADSGVSLAAQPLDQSERVRLRSRDGGWELDLALDRERAWSELYYQLQNGFDAARLTVTDQNRSAGQFFIDYLPLDAGDGGWFSWFGSDPQPSHYRLQLDSNAGNTVVTVADAEGQPVSPAAARELLDAIASKLR</sequence>
<protein>
    <recommendedName>
        <fullName evidence="5">Outer membrane protein assembly factor BamC</fullName>
    </recommendedName>
</protein>
<dbReference type="AlphaFoldDB" id="A0A1Q8SXQ2"/>
<evidence type="ECO:0000256" key="1">
    <source>
        <dbReference type="SAM" id="MobiDB-lite"/>
    </source>
</evidence>